<dbReference type="Proteomes" id="UP000004095">
    <property type="component" value="Unassembled WGS sequence"/>
</dbReference>
<dbReference type="AlphaFoldDB" id="A1ZJG1"/>
<protein>
    <submittedName>
        <fullName evidence="1">Uncharacterized protein</fullName>
    </submittedName>
</protein>
<evidence type="ECO:0000313" key="2">
    <source>
        <dbReference type="Proteomes" id="UP000004095"/>
    </source>
</evidence>
<evidence type="ECO:0000313" key="1">
    <source>
        <dbReference type="EMBL" id="EAY29264.1"/>
    </source>
</evidence>
<sequence>MPQARFQIGVWYAKDHVVSLIDYIELFKRGWIEKSQVNLKSSYLLINIDEQSYHQFNCCHVEMMGLQFRDVYQRLMRGEDAILRPAVIGTPNVWYLVLEPQKDFVYVSSLTIHDKDPNLYSNLWYNDLGLGQCEAVFPFETQFNTQKQADYLYDYLVQHKEVLKNHSWKGREHTNFFTELAIPKSILLNDLRLYGQMGLVVYDITEEEVEVEYY</sequence>
<name>A1ZJG1_MICM2</name>
<comment type="caution">
    <text evidence="1">The sequence shown here is derived from an EMBL/GenBank/DDBJ whole genome shotgun (WGS) entry which is preliminary data.</text>
</comment>
<accession>A1ZJG1</accession>
<keyword evidence="2" id="KW-1185">Reference proteome</keyword>
<reference evidence="1 2" key="1">
    <citation type="submission" date="2007-01" db="EMBL/GenBank/DDBJ databases">
        <authorList>
            <person name="Haygood M."/>
            <person name="Podell S."/>
            <person name="Anderson C."/>
            <person name="Hopkinson B."/>
            <person name="Roe K."/>
            <person name="Barbeau K."/>
            <person name="Gaasterland T."/>
            <person name="Ferriera S."/>
            <person name="Johnson J."/>
            <person name="Kravitz S."/>
            <person name="Beeson K."/>
            <person name="Sutton G."/>
            <person name="Rogers Y.-H."/>
            <person name="Friedman R."/>
            <person name="Frazier M."/>
            <person name="Venter J.C."/>
        </authorList>
    </citation>
    <scope>NUCLEOTIDE SEQUENCE [LARGE SCALE GENOMIC DNA]</scope>
    <source>
        <strain evidence="1 2">ATCC 23134</strain>
    </source>
</reference>
<dbReference type="RefSeq" id="WP_002696205.1">
    <property type="nucleotide sequence ID" value="NZ_AAWS01000011.1"/>
</dbReference>
<gene>
    <name evidence="1" type="ORF">M23134_01318</name>
</gene>
<proteinExistence type="predicted"/>
<dbReference type="OrthoDB" id="6222832at2"/>
<dbReference type="EMBL" id="AAWS01000011">
    <property type="protein sequence ID" value="EAY29264.1"/>
    <property type="molecule type" value="Genomic_DNA"/>
</dbReference>
<organism evidence="1 2">
    <name type="scientific">Microscilla marina ATCC 23134</name>
    <dbReference type="NCBI Taxonomy" id="313606"/>
    <lineage>
        <taxon>Bacteria</taxon>
        <taxon>Pseudomonadati</taxon>
        <taxon>Bacteroidota</taxon>
        <taxon>Cytophagia</taxon>
        <taxon>Cytophagales</taxon>
        <taxon>Microscillaceae</taxon>
        <taxon>Microscilla</taxon>
    </lineage>
</organism>